<dbReference type="InterPro" id="IPR016205">
    <property type="entry name" value="Glycerol_DH"/>
</dbReference>
<dbReference type="AlphaFoldDB" id="A0A0E2Q0Q8"/>
<dbReference type="RefSeq" id="WP_252989140.1">
    <property type="nucleotide sequence ID" value="NZ_CM002372.1"/>
</dbReference>
<dbReference type="Gene3D" id="3.40.50.1970">
    <property type="match status" value="1"/>
</dbReference>
<accession>A0A0E2Q0Q8</accession>
<dbReference type="GO" id="GO:0016614">
    <property type="term" value="F:oxidoreductase activity, acting on CH-OH group of donors"/>
    <property type="evidence" value="ECO:0007669"/>
    <property type="project" value="InterPro"/>
</dbReference>
<evidence type="ECO:0000256" key="1">
    <source>
        <dbReference type="ARBA" id="ARBA00007358"/>
    </source>
</evidence>
<keyword evidence="2" id="KW-0479">Metal-binding</keyword>
<evidence type="ECO:0000256" key="4">
    <source>
        <dbReference type="ARBA" id="ARBA00023027"/>
    </source>
</evidence>
<dbReference type="Gene3D" id="1.20.1090.10">
    <property type="entry name" value="Dehydroquinate synthase-like - alpha domain"/>
    <property type="match status" value="1"/>
</dbReference>
<comment type="similarity">
    <text evidence="1">Belongs to the iron-containing alcohol dehydrogenase family.</text>
</comment>
<name>A0A0E2Q0Q8_STRTR</name>
<gene>
    <name evidence="5" type="ORF">X841_07615</name>
</gene>
<dbReference type="PANTHER" id="PTHR43616:SF5">
    <property type="entry name" value="GLYCEROL DEHYDROGENASE 1"/>
    <property type="match status" value="1"/>
</dbReference>
<dbReference type="InterPro" id="IPR018211">
    <property type="entry name" value="ADH_Fe_CS"/>
</dbReference>
<dbReference type="Proteomes" id="UP000024559">
    <property type="component" value="Chromosome"/>
</dbReference>
<dbReference type="GO" id="GO:0046872">
    <property type="term" value="F:metal ion binding"/>
    <property type="evidence" value="ECO:0007669"/>
    <property type="project" value="UniProtKB-KW"/>
</dbReference>
<dbReference type="SUPFAM" id="SSF56796">
    <property type="entry name" value="Dehydroquinate synthase-like"/>
    <property type="match status" value="1"/>
</dbReference>
<dbReference type="PANTHER" id="PTHR43616">
    <property type="entry name" value="GLYCEROL DEHYDROGENASE"/>
    <property type="match status" value="1"/>
</dbReference>
<evidence type="ECO:0000256" key="2">
    <source>
        <dbReference type="ARBA" id="ARBA00022723"/>
    </source>
</evidence>
<proteinExistence type="inferred from homology"/>
<dbReference type="PROSITE" id="PS00913">
    <property type="entry name" value="ADH_IRON_1"/>
    <property type="match status" value="1"/>
</dbReference>
<evidence type="ECO:0000313" key="6">
    <source>
        <dbReference type="Proteomes" id="UP000024559"/>
    </source>
</evidence>
<dbReference type="HOGENOM" id="CLU_044754_2_0_9"/>
<evidence type="ECO:0000313" key="5">
    <source>
        <dbReference type="EMBL" id="ETW88874.1"/>
    </source>
</evidence>
<keyword evidence="4" id="KW-0520">NAD</keyword>
<dbReference type="EMBL" id="AZJT01000057">
    <property type="protein sequence ID" value="ETW88874.1"/>
    <property type="molecule type" value="Genomic_DNA"/>
</dbReference>
<evidence type="ECO:0000256" key="3">
    <source>
        <dbReference type="ARBA" id="ARBA00023002"/>
    </source>
</evidence>
<organism evidence="5 6">
    <name type="scientific">Streptococcus thermophilus M17PTZA496</name>
    <dbReference type="NCBI Taxonomy" id="1433289"/>
    <lineage>
        <taxon>Bacteria</taxon>
        <taxon>Bacillati</taxon>
        <taxon>Bacillota</taxon>
        <taxon>Bacilli</taxon>
        <taxon>Lactobacillales</taxon>
        <taxon>Streptococcaceae</taxon>
        <taxon>Streptococcus</taxon>
    </lineage>
</organism>
<sequence>MFTGYCTFQEVERIEKIITDADALIAFGDGQLVDTAKLVTDNLSIKSVIVQTVPSNCAALITKSIVYSEAHEKIANVRHKKAVDLVLLEPDILKTAPRKYLLWGIGDTLAKFYEIRRQITKENENLVSAQIGKEYITICRREVLKVTDIEALDDLALTNLFDTIFLVAASVDGILDQDGRSVIAHAFYNGYVKVKPDYIKTHGEAVALGSLLQTIIEREPSAVYRKEIEDYHAKIGLPLTLKELGLDTDEELDELSNYISKSNDSRVQSVFPGLEAHIVREALEEIRG</sequence>
<comment type="caution">
    <text evidence="5">The sequence shown here is derived from an EMBL/GenBank/DDBJ whole genome shotgun (WGS) entry which is preliminary data.</text>
</comment>
<dbReference type="PATRIC" id="fig|1433289.7.peg.1572"/>
<keyword evidence="3" id="KW-0560">Oxidoreductase</keyword>
<protein>
    <submittedName>
        <fullName evidence="5">Uncharacterized protein</fullName>
    </submittedName>
</protein>
<reference evidence="6" key="1">
    <citation type="submission" date="2013-12" db="EMBL/GenBank/DDBJ databases">
        <title>Genome sequences of Streptococcus thermophilus strains MTH17CL396 and M17PTZA496 isolated from Fontina cheese in Valle d'Aosta region (Italy).</title>
        <authorList>
            <person name="Treu L."/>
            <person name="Giacomini A."/>
            <person name="Corich V."/>
            <person name="Vendramin V."/>
            <person name="Bovo B."/>
        </authorList>
    </citation>
    <scope>NUCLEOTIDE SEQUENCE [LARGE SCALE GENOMIC DNA]</scope>
    <source>
        <strain evidence="6">M17PTZA496</strain>
    </source>
</reference>